<dbReference type="Proteomes" id="UP000738431">
    <property type="component" value="Chromosome"/>
</dbReference>
<organism evidence="1 2">
    <name type="scientific">Actomonas aquatica</name>
    <dbReference type="NCBI Taxonomy" id="2866162"/>
    <lineage>
        <taxon>Bacteria</taxon>
        <taxon>Pseudomonadati</taxon>
        <taxon>Verrucomicrobiota</taxon>
        <taxon>Opitutia</taxon>
        <taxon>Opitutales</taxon>
        <taxon>Opitutaceae</taxon>
        <taxon>Actomonas</taxon>
    </lineage>
</organism>
<proteinExistence type="predicted"/>
<evidence type="ECO:0000313" key="1">
    <source>
        <dbReference type="EMBL" id="WRQ85918.1"/>
    </source>
</evidence>
<accession>A0ABZ1C2H9</accession>
<reference evidence="1 2" key="1">
    <citation type="submission" date="2023-12" db="EMBL/GenBank/DDBJ databases">
        <title>Description of an unclassified Opitutus bacterium of Verrucomicrobiota.</title>
        <authorList>
            <person name="Zhang D.-F."/>
        </authorList>
    </citation>
    <scope>NUCLEOTIDE SEQUENCE [LARGE SCALE GENOMIC DNA]</scope>
    <source>
        <strain evidence="1 2">WL0086</strain>
    </source>
</reference>
<dbReference type="NCBIfam" id="TIGR02595">
    <property type="entry name" value="PEP_CTERM"/>
    <property type="match status" value="1"/>
</dbReference>
<dbReference type="EMBL" id="CP139781">
    <property type="protein sequence ID" value="WRQ85918.1"/>
    <property type="molecule type" value="Genomic_DNA"/>
</dbReference>
<gene>
    <name evidence="1" type="ORF">K1X11_013980</name>
</gene>
<dbReference type="RefSeq" id="WP_221032735.1">
    <property type="nucleotide sequence ID" value="NZ_CP139781.1"/>
</dbReference>
<sequence>MLLLTGLLHGQPVTYFYGGDLQPSEGEYADWFTTVGPGHPTNYRFAHTTWSSDGDVLTMNTSYSPSEGIWFGRTSGYSDPSNFSLAGTADGNLVRARVALGESSGEWSLYWYDGDGYASSFYFLPGGVNFSYRDANDEGVTEFYAIADMTEFHTFTSYILAGQVSYFVDGVYLGGGPTGVGSANFLLIGDGSATNVSGYGSFHVDSLEIITAVGASAPSLAAVPEPATTALGMAALAGGLVLLRQRRRNLVAPATN</sequence>
<keyword evidence="2" id="KW-1185">Reference proteome</keyword>
<protein>
    <submittedName>
        <fullName evidence="1">PEP-CTERM sorting domain-containing protein</fullName>
    </submittedName>
</protein>
<evidence type="ECO:0000313" key="2">
    <source>
        <dbReference type="Proteomes" id="UP000738431"/>
    </source>
</evidence>
<name>A0ABZ1C2H9_9BACT</name>
<dbReference type="InterPro" id="IPR013424">
    <property type="entry name" value="Ice-binding_C"/>
</dbReference>